<dbReference type="GO" id="GO:0005975">
    <property type="term" value="P:carbohydrate metabolic process"/>
    <property type="evidence" value="ECO:0007669"/>
    <property type="project" value="InterPro"/>
</dbReference>
<evidence type="ECO:0000313" key="8">
    <source>
        <dbReference type="Proteomes" id="UP000198891"/>
    </source>
</evidence>
<dbReference type="PANTHER" id="PTHR43101:SF1">
    <property type="entry name" value="BETA-FRUCTOSIDASE"/>
    <property type="match status" value="1"/>
</dbReference>
<dbReference type="OrthoDB" id="9759709at2"/>
<dbReference type="InterPro" id="IPR051214">
    <property type="entry name" value="GH32_Enzymes"/>
</dbReference>
<dbReference type="InterPro" id="IPR023296">
    <property type="entry name" value="Glyco_hydro_beta-prop_sf"/>
</dbReference>
<dbReference type="AlphaFoldDB" id="A0A1H3RLT4"/>
<keyword evidence="3" id="KW-0378">Hydrolase</keyword>
<dbReference type="Proteomes" id="UP000198891">
    <property type="component" value="Unassembled WGS sequence"/>
</dbReference>
<gene>
    <name evidence="7" type="ORF">SAMN05216554_2884</name>
</gene>
<dbReference type="SMART" id="SM00640">
    <property type="entry name" value="Glyco_32"/>
    <property type="match status" value="1"/>
</dbReference>
<evidence type="ECO:0000256" key="5">
    <source>
        <dbReference type="SAM" id="MobiDB-lite"/>
    </source>
</evidence>
<evidence type="ECO:0000256" key="3">
    <source>
        <dbReference type="ARBA" id="ARBA00022801"/>
    </source>
</evidence>
<keyword evidence="8" id="KW-1185">Reference proteome</keyword>
<dbReference type="Pfam" id="PF00251">
    <property type="entry name" value="Glyco_hydro_32N"/>
    <property type="match status" value="1"/>
</dbReference>
<evidence type="ECO:0000256" key="1">
    <source>
        <dbReference type="ARBA" id="ARBA00009902"/>
    </source>
</evidence>
<evidence type="ECO:0000259" key="6">
    <source>
        <dbReference type="Pfam" id="PF00251"/>
    </source>
</evidence>
<proteinExistence type="inferred from homology"/>
<name>A0A1H3RLT4_9MICO</name>
<dbReference type="EC" id="3.2.1.26" evidence="2"/>
<dbReference type="CDD" id="cd08995">
    <property type="entry name" value="GH32_EcAec43-like"/>
    <property type="match status" value="1"/>
</dbReference>
<accession>A0A1H3RLT4</accession>
<feature type="region of interest" description="Disordered" evidence="5">
    <location>
        <begin position="474"/>
        <end position="498"/>
    </location>
</feature>
<dbReference type="PANTHER" id="PTHR43101">
    <property type="entry name" value="BETA-FRUCTOSIDASE"/>
    <property type="match status" value="1"/>
</dbReference>
<keyword evidence="4" id="KW-0326">Glycosidase</keyword>
<dbReference type="InterPro" id="IPR001362">
    <property type="entry name" value="Glyco_hydro_32"/>
</dbReference>
<dbReference type="Gene3D" id="2.60.120.560">
    <property type="entry name" value="Exo-inulinase, domain 1"/>
    <property type="match status" value="1"/>
</dbReference>
<evidence type="ECO:0000313" key="7">
    <source>
        <dbReference type="EMBL" id="SDZ26201.1"/>
    </source>
</evidence>
<feature type="domain" description="Glycosyl hydrolase family 32 N-terminal" evidence="6">
    <location>
        <begin position="7"/>
        <end position="286"/>
    </location>
</feature>
<organism evidence="7 8">
    <name type="scientific">Herbiconiux ginsengi</name>
    <dbReference type="NCBI Taxonomy" id="381665"/>
    <lineage>
        <taxon>Bacteria</taxon>
        <taxon>Bacillati</taxon>
        <taxon>Actinomycetota</taxon>
        <taxon>Actinomycetes</taxon>
        <taxon>Micrococcales</taxon>
        <taxon>Microbacteriaceae</taxon>
        <taxon>Herbiconiux</taxon>
    </lineage>
</organism>
<dbReference type="GO" id="GO:0004564">
    <property type="term" value="F:beta-fructofuranosidase activity"/>
    <property type="evidence" value="ECO:0007669"/>
    <property type="project" value="UniProtKB-EC"/>
</dbReference>
<evidence type="ECO:0000256" key="2">
    <source>
        <dbReference type="ARBA" id="ARBA00012758"/>
    </source>
</evidence>
<dbReference type="SUPFAM" id="SSF75005">
    <property type="entry name" value="Arabinanase/levansucrase/invertase"/>
    <property type="match status" value="1"/>
</dbReference>
<dbReference type="STRING" id="381665.SAMN05216554_2884"/>
<dbReference type="Gene3D" id="2.115.10.20">
    <property type="entry name" value="Glycosyl hydrolase domain, family 43"/>
    <property type="match status" value="1"/>
</dbReference>
<sequence length="498" mass="56139">MPDHTFFQPRGAWVGDIIPFQHDGDLALFYLYEERSDPKPGTPWHLVTTRDLVHFDDEGLAFEHGTTDDPDFNVYTGSIVQQGNTFHLFYTGQNPRHLGSDGLPLQLVMHATSSDGMTSWTRHPEHTFGASAGYESADWRDPFVFRDEAAGVWRMLIAARHTDGPERRRGVIAQCISTDLVTWEPVEPFWDPRRYIAHECPEVFQWGDWWYLVYSEFSEGFTTRYRMARSLDGPWQVPEFDSIDGRAFYASKTAELNGRRFFFGWIASKEDSRDDGAWQWAGTLSVLEARQNADGTLAFGFAAETRESFSEAVTTTFAGRPSGDPLVLAAPDGYTALLSDQETPAAFRASVTLDIEHGTTECGLLLRSSGDGDASYIVRLEPKRNRMVFDRWPRRRTGDGQWEISGDVPFLIELERPCDLAPGRHRLDVIVENDLCVVNLDDRTTLSTRIYDHTGGRIGVFVGEGSVTAHHFEVSARPDRSPASDADSAMTRSDRQYA</sequence>
<dbReference type="InterPro" id="IPR013148">
    <property type="entry name" value="Glyco_hydro_32_N"/>
</dbReference>
<dbReference type="EMBL" id="FNPZ01000003">
    <property type="protein sequence ID" value="SDZ26201.1"/>
    <property type="molecule type" value="Genomic_DNA"/>
</dbReference>
<comment type="similarity">
    <text evidence="1">Belongs to the glycosyl hydrolase 32 family.</text>
</comment>
<protein>
    <recommendedName>
        <fullName evidence="2">beta-fructofuranosidase</fullName>
        <ecNumber evidence="2">3.2.1.26</ecNumber>
    </recommendedName>
</protein>
<evidence type="ECO:0000256" key="4">
    <source>
        <dbReference type="ARBA" id="ARBA00023295"/>
    </source>
</evidence>
<reference evidence="7 8" key="1">
    <citation type="submission" date="2016-10" db="EMBL/GenBank/DDBJ databases">
        <authorList>
            <person name="de Groot N.N."/>
        </authorList>
    </citation>
    <scope>NUCLEOTIDE SEQUENCE [LARGE SCALE GENOMIC DNA]</scope>
    <source>
        <strain evidence="7 8">CGMCC 4.3491</strain>
    </source>
</reference>
<dbReference type="RefSeq" id="WP_092554999.1">
    <property type="nucleotide sequence ID" value="NZ_FNPZ01000003.1"/>
</dbReference>